<dbReference type="CDD" id="cd17546">
    <property type="entry name" value="REC_hyHK_CKI1_RcsC-like"/>
    <property type="match status" value="1"/>
</dbReference>
<dbReference type="Proteomes" id="UP001652432">
    <property type="component" value="Unassembled WGS sequence"/>
</dbReference>
<keyword evidence="4 9" id="KW-0597">Phosphoprotein</keyword>
<evidence type="ECO:0000256" key="2">
    <source>
        <dbReference type="ARBA" id="ARBA00012438"/>
    </source>
</evidence>
<keyword evidence="6" id="KW-0418">Kinase</keyword>
<dbReference type="InterPro" id="IPR036097">
    <property type="entry name" value="HisK_dim/P_sf"/>
</dbReference>
<dbReference type="Pfam" id="PF02518">
    <property type="entry name" value="HATPase_c"/>
    <property type="match status" value="1"/>
</dbReference>
<dbReference type="Gene3D" id="1.10.287.130">
    <property type="match status" value="1"/>
</dbReference>
<dbReference type="PRINTS" id="PR00344">
    <property type="entry name" value="BCTRLSENSOR"/>
</dbReference>
<keyword evidence="11" id="KW-0732">Signal</keyword>
<evidence type="ECO:0000256" key="8">
    <source>
        <dbReference type="ARBA" id="ARBA00024867"/>
    </source>
</evidence>
<evidence type="ECO:0000256" key="5">
    <source>
        <dbReference type="ARBA" id="ARBA00022679"/>
    </source>
</evidence>
<keyword evidence="10" id="KW-0472">Membrane</keyword>
<evidence type="ECO:0000256" key="7">
    <source>
        <dbReference type="ARBA" id="ARBA00023012"/>
    </source>
</evidence>
<dbReference type="SMART" id="SM00388">
    <property type="entry name" value="HisKA"/>
    <property type="match status" value="1"/>
</dbReference>
<accession>A0ABT2T5U1</accession>
<dbReference type="Gene3D" id="3.40.190.10">
    <property type="entry name" value="Periplasmic binding protein-like II"/>
    <property type="match status" value="4"/>
</dbReference>
<dbReference type="Pfam" id="PF00072">
    <property type="entry name" value="Response_reg"/>
    <property type="match status" value="1"/>
</dbReference>
<evidence type="ECO:0000256" key="10">
    <source>
        <dbReference type="SAM" id="Phobius"/>
    </source>
</evidence>
<dbReference type="InterPro" id="IPR011006">
    <property type="entry name" value="CheY-like_superfamily"/>
</dbReference>
<dbReference type="CDD" id="cd00082">
    <property type="entry name" value="HisKA"/>
    <property type="match status" value="1"/>
</dbReference>
<dbReference type="SMART" id="SM00448">
    <property type="entry name" value="REC"/>
    <property type="match status" value="1"/>
</dbReference>
<dbReference type="InterPro" id="IPR003594">
    <property type="entry name" value="HATPase_dom"/>
</dbReference>
<evidence type="ECO:0000259" key="12">
    <source>
        <dbReference type="PROSITE" id="PS50109"/>
    </source>
</evidence>
<dbReference type="InterPro" id="IPR004358">
    <property type="entry name" value="Sig_transdc_His_kin-like_C"/>
</dbReference>
<dbReference type="InterPro" id="IPR003661">
    <property type="entry name" value="HisK_dim/P_dom"/>
</dbReference>
<feature type="signal peptide" evidence="11">
    <location>
        <begin position="1"/>
        <end position="28"/>
    </location>
</feature>
<dbReference type="Gene3D" id="3.30.565.10">
    <property type="entry name" value="Histidine kinase-like ATPase, C-terminal domain"/>
    <property type="match status" value="1"/>
</dbReference>
<dbReference type="EC" id="2.7.13.3" evidence="2"/>
<dbReference type="Gene3D" id="3.40.50.2300">
    <property type="match status" value="1"/>
</dbReference>
<organism evidence="14 15">
    <name type="scientific">Suilimivivens aceti</name>
    <dbReference type="NCBI Taxonomy" id="2981774"/>
    <lineage>
        <taxon>Bacteria</taxon>
        <taxon>Bacillati</taxon>
        <taxon>Bacillota</taxon>
        <taxon>Clostridia</taxon>
        <taxon>Lachnospirales</taxon>
        <taxon>Lachnospiraceae</taxon>
        <taxon>Suilimivivens</taxon>
    </lineage>
</organism>
<comment type="function">
    <text evidence="8">May play the central regulatory role in sporulation. It may be an element of the effector pathway responsible for the activation of sporulation genes in response to nutritional stress. Spo0A may act in concert with spo0H (a sigma factor) to control the expression of some genes that are critical to the sporulation process.</text>
</comment>
<keyword evidence="10" id="KW-0812">Transmembrane</keyword>
<evidence type="ECO:0000313" key="14">
    <source>
        <dbReference type="EMBL" id="MCU6745623.1"/>
    </source>
</evidence>
<feature type="domain" description="Response regulatory" evidence="13">
    <location>
        <begin position="813"/>
        <end position="933"/>
    </location>
</feature>
<protein>
    <recommendedName>
        <fullName evidence="3">Stage 0 sporulation protein A homolog</fullName>
        <ecNumber evidence="2">2.7.13.3</ecNumber>
    </recommendedName>
</protein>
<keyword evidence="7" id="KW-0902">Two-component regulatory system</keyword>
<keyword evidence="5" id="KW-0808">Transferase</keyword>
<proteinExistence type="predicted"/>
<dbReference type="RefSeq" id="WP_262575649.1">
    <property type="nucleotide sequence ID" value="NZ_JAOQKJ010000014.1"/>
</dbReference>
<reference evidence="14 15" key="1">
    <citation type="journal article" date="2021" name="ISME Commun">
        <title>Automated analysis of genomic sequences facilitates high-throughput and comprehensive description of bacteria.</title>
        <authorList>
            <person name="Hitch T.C.A."/>
        </authorList>
    </citation>
    <scope>NUCLEOTIDE SEQUENCE [LARGE SCALE GENOMIC DNA]</scope>
    <source>
        <strain evidence="14 15">Sanger_18</strain>
    </source>
</reference>
<dbReference type="SUPFAM" id="SSF52172">
    <property type="entry name" value="CheY-like"/>
    <property type="match status" value="1"/>
</dbReference>
<dbReference type="PROSITE" id="PS50109">
    <property type="entry name" value="HIS_KIN"/>
    <property type="match status" value="1"/>
</dbReference>
<evidence type="ECO:0000256" key="11">
    <source>
        <dbReference type="SAM" id="SignalP"/>
    </source>
</evidence>
<dbReference type="PANTHER" id="PTHR43047">
    <property type="entry name" value="TWO-COMPONENT HISTIDINE PROTEIN KINASE"/>
    <property type="match status" value="1"/>
</dbReference>
<dbReference type="SMART" id="SM00062">
    <property type="entry name" value="PBPb"/>
    <property type="match status" value="2"/>
</dbReference>
<dbReference type="SUPFAM" id="SSF55874">
    <property type="entry name" value="ATPase domain of HSP90 chaperone/DNA topoisomerase II/histidine kinase"/>
    <property type="match status" value="1"/>
</dbReference>
<comment type="caution">
    <text evidence="14">The sequence shown here is derived from an EMBL/GenBank/DDBJ whole genome shotgun (WGS) entry which is preliminary data.</text>
</comment>
<evidence type="ECO:0000256" key="1">
    <source>
        <dbReference type="ARBA" id="ARBA00000085"/>
    </source>
</evidence>
<dbReference type="PROSITE" id="PS50110">
    <property type="entry name" value="RESPONSE_REGULATORY"/>
    <property type="match status" value="1"/>
</dbReference>
<evidence type="ECO:0000256" key="6">
    <source>
        <dbReference type="ARBA" id="ARBA00022777"/>
    </source>
</evidence>
<evidence type="ECO:0000256" key="4">
    <source>
        <dbReference type="ARBA" id="ARBA00022553"/>
    </source>
</evidence>
<evidence type="ECO:0000256" key="9">
    <source>
        <dbReference type="PROSITE-ProRule" id="PRU00169"/>
    </source>
</evidence>
<dbReference type="InterPro" id="IPR001638">
    <property type="entry name" value="Solute-binding_3/MltF_N"/>
</dbReference>
<feature type="domain" description="Histidine kinase" evidence="12">
    <location>
        <begin position="568"/>
        <end position="786"/>
    </location>
</feature>
<evidence type="ECO:0000256" key="3">
    <source>
        <dbReference type="ARBA" id="ARBA00018672"/>
    </source>
</evidence>
<keyword evidence="10" id="KW-1133">Transmembrane helix</keyword>
<dbReference type="EMBL" id="JAOQKJ010000014">
    <property type="protein sequence ID" value="MCU6745623.1"/>
    <property type="molecule type" value="Genomic_DNA"/>
</dbReference>
<gene>
    <name evidence="14" type="ORF">OCV77_14200</name>
</gene>
<dbReference type="SMART" id="SM00387">
    <property type="entry name" value="HATPase_c"/>
    <property type="match status" value="1"/>
</dbReference>
<dbReference type="InterPro" id="IPR036890">
    <property type="entry name" value="HATPase_C_sf"/>
</dbReference>
<name>A0ABT2T5U1_9FIRM</name>
<dbReference type="InterPro" id="IPR001789">
    <property type="entry name" value="Sig_transdc_resp-reg_receiver"/>
</dbReference>
<dbReference type="InterPro" id="IPR005467">
    <property type="entry name" value="His_kinase_dom"/>
</dbReference>
<comment type="catalytic activity">
    <reaction evidence="1">
        <text>ATP + protein L-histidine = ADP + protein N-phospho-L-histidine.</text>
        <dbReference type="EC" id="2.7.13.3"/>
    </reaction>
</comment>
<evidence type="ECO:0000259" key="13">
    <source>
        <dbReference type="PROSITE" id="PS50110"/>
    </source>
</evidence>
<feature type="transmembrane region" description="Helical" evidence="10">
    <location>
        <begin position="512"/>
        <end position="532"/>
    </location>
</feature>
<dbReference type="SUPFAM" id="SSF53850">
    <property type="entry name" value="Periplasmic binding protein-like II"/>
    <property type="match status" value="2"/>
</dbReference>
<evidence type="ECO:0000313" key="15">
    <source>
        <dbReference type="Proteomes" id="UP001652432"/>
    </source>
</evidence>
<dbReference type="Pfam" id="PF00512">
    <property type="entry name" value="HisKA"/>
    <property type="match status" value="1"/>
</dbReference>
<feature type="modified residue" description="4-aspartylphosphate" evidence="9">
    <location>
        <position position="865"/>
    </location>
</feature>
<dbReference type="Pfam" id="PF00497">
    <property type="entry name" value="SBP_bac_3"/>
    <property type="match status" value="2"/>
</dbReference>
<sequence>MKNKIRKSAAWLMLGIMLSAIVCTPVYAKTIDRVETPDYTVAFYAFDCYHMQDENGNKTGYGYEMMQGLSKYLQCTFSYTGYDKTAAECIDMLRNGEIDIYTAAKWTEERAEEFVYSKHPAITATTCMNIKVGNNKVIAGDYSTYDGLRIGLLERHTYNDRFLAFVKEKGFSCDIQYYDTPTELSAALISGEVDALVDSYIGVPEDEQIIENFGQTPYYIIARKEDQALITELDEAFDQMNLETPNWRTELYNKYYGSQSKSTELTGEERALLKQMKENNVVVRGVMNPDANPYSWYEDGEAYGISADLFRATAAEIGLSCEIMPVSTREEYEQVLKEGNADIWIDMDDAFEGSDGARYKQTGSYLTTTVSVLRNRGASEKIRRLAVVDGNISLKKTLSAVWPEVEILELNDNAQCVEAIISGEADGALMPSYTAQKLARDDLQNRLRVDIVPGVVISIGMGVNASDSYLFYGIWEKTLENVAERMGTEVVQSYLEETATPTALQYLFDHPVSLVMIAGGLILVVFLLLLYLQMTRSRNRQREISDELAVALGEAKEANESKQNFFSKMSHDIRTPLNVVLGMTQIAQKYKYDVPRLERALDSITTEGNYLLVLINSILDVNQLEHGYIELVKEPFNPAECVKNSVEILKPLAEKKDQQITVTCDREDCVVIGDANRYSQIMINIISNAIKYTGTGGHIDVALQCLPEGHYRFTCRDDGIGMTEEFIQHICEEYTRAEDSRISKTQGTGLGMSVVKGLTDLMQGTLQIESKLDEGTMFSVEIPFPDATQEQRMAVLAPGKDEENGVSEFSGKKVLLVEDNSLNAEIATELLQSIGLTVDWAENGEVGVNRYNESRPGEYFAIFMDMQMPVMDGLEATRVIRRSDRSDRDIPIFAMTANTFASDRKSCRDVGMNGYISKPINVKDIEMTLKDGVSA</sequence>
<feature type="chain" id="PRO_5047175786" description="Stage 0 sporulation protein A homolog" evidence="11">
    <location>
        <begin position="29"/>
        <end position="935"/>
    </location>
</feature>
<keyword evidence="15" id="KW-1185">Reference proteome</keyword>
<dbReference type="SUPFAM" id="SSF47384">
    <property type="entry name" value="Homodimeric domain of signal transducing histidine kinase"/>
    <property type="match status" value="1"/>
</dbReference>